<proteinExistence type="inferred from homology"/>
<evidence type="ECO:0000256" key="6">
    <source>
        <dbReference type="ARBA" id="ARBA00022490"/>
    </source>
</evidence>
<sequence>MADQCALRVMRELRQFAQSDDLAIDISYKEDNTRELKALIIGPPDTPYAQGFYQFLIRIPPEYPEKPPVVTLQTTNNGRTRFGPNLYANGKVILGRSILGTWPGESNEQWSPVLGLETVLRSIQSLLAAKPYNLEPGFENKDDKDNSELYNAKIHHENIRLTVLVPLEKAFEIKIPHPNTRLGQGSHLGANPYQLDSGVPEAPFHPFLDTYKRRFLWYLESYKMAIQRGLDNKKARARRSFPLMPFECADNIMGGYWDYEDMKKRLGALEMRIMKETNEWPDQGKDKDQKDHPLAASLRAQCQQITRQLTQRTEGMVLLELVNDNPFLWRLIYHGRPMTQYDGGVLKIKIFISPNHPAEQPRVILETPLYHVRVSPQNVLIYLPLRADEMSRHVDGIISSLEEDRPPVNPLMTVNPEASALCWGSKEEQRQYSRKLRRSVAATLDQLVHQLTTNSTMSSKRRNLELGNVLVVGGCGFLGWHIVNHLLNFPSETDPSSALPKPQDDARFEYPTLGSRYPEYKATVSVVDLRTTHNRLPGATYYDGDITSVESMMKVFSAVKPDLVIHTATPSVLDGNKKLLHKVNVEGTRTLLQVAGGEHGDWGGKCKAFVYTSSSSVVHDTESDLKNVNEEWPLIRGRLQKEYYSETKADAEEIVLKYNRQSPTNMVTCAIRPAGIYGEKDTTITYKILEHGSQASQTVLKMQLGDNDNLFDFTYVGNIAYAHMLAGHRLLATYDRYESGQGGPLEHERVDGEAFNITNDSPVYFWDVTRAMWALIDRIVEPGQVWALPEGLLEVIGGLAEGVLGLFGKTPRLTRRVVRYSCMTRYFSIEKAKYRLAYLPIVPVDEGIARAVGYVVESQRQTAGKKAL</sequence>
<dbReference type="Proteomes" id="UP000190744">
    <property type="component" value="Unassembled WGS sequence"/>
</dbReference>
<keyword evidence="9" id="KW-0053">Apoptosis</keyword>
<dbReference type="Pfam" id="PF00179">
    <property type="entry name" value="UQ_con"/>
    <property type="match status" value="2"/>
</dbReference>
<dbReference type="InterPro" id="IPR002225">
    <property type="entry name" value="3Beta_OHSteriod_DH/Estase"/>
</dbReference>
<dbReference type="GO" id="GO:0043066">
    <property type="term" value="P:negative regulation of apoptotic process"/>
    <property type="evidence" value="ECO:0007669"/>
    <property type="project" value="TreeGrafter"/>
</dbReference>
<keyword evidence="11" id="KW-0833">Ubl conjugation pathway</keyword>
<dbReference type="GO" id="GO:0005789">
    <property type="term" value="C:endoplasmic reticulum membrane"/>
    <property type="evidence" value="ECO:0007669"/>
    <property type="project" value="UniProtKB-SubCell"/>
</dbReference>
<name>A0A1S9S293_PENBI</name>
<dbReference type="PANTHER" id="PTHR46116">
    <property type="entry name" value="(E3-INDEPENDENT) E2 UBIQUITIN-CONJUGATING ENZYME"/>
    <property type="match status" value="1"/>
</dbReference>
<dbReference type="GO" id="GO:0005634">
    <property type="term" value="C:nucleus"/>
    <property type="evidence" value="ECO:0007669"/>
    <property type="project" value="UniProtKB-SubCell"/>
</dbReference>
<evidence type="ECO:0000256" key="17">
    <source>
        <dbReference type="ARBA" id="ARBA00023098"/>
    </source>
</evidence>
<dbReference type="PROSITE" id="PS50127">
    <property type="entry name" value="UBC_2"/>
    <property type="match status" value="1"/>
</dbReference>
<evidence type="ECO:0000256" key="13">
    <source>
        <dbReference type="ARBA" id="ARBA00022840"/>
    </source>
</evidence>
<evidence type="ECO:0000256" key="28">
    <source>
        <dbReference type="ARBA" id="ARBA00081397"/>
    </source>
</evidence>
<evidence type="ECO:0000256" key="25">
    <source>
        <dbReference type="ARBA" id="ARBA00067470"/>
    </source>
</evidence>
<evidence type="ECO:0000256" key="27">
    <source>
        <dbReference type="ARBA" id="ARBA00081267"/>
    </source>
</evidence>
<comment type="similarity">
    <text evidence="4">Belongs to the 3-beta-HSD family.</text>
</comment>
<dbReference type="GO" id="GO:0005524">
    <property type="term" value="F:ATP binding"/>
    <property type="evidence" value="ECO:0007669"/>
    <property type="project" value="UniProtKB-KW"/>
</dbReference>
<dbReference type="FunFam" id="3.40.50.720:FF:000346">
    <property type="entry name" value="C-3 sterol dehydrogenase/C-4 decarboxylase"/>
    <property type="match status" value="1"/>
</dbReference>
<keyword evidence="12" id="KW-0256">Endoplasmic reticulum</keyword>
<evidence type="ECO:0000256" key="11">
    <source>
        <dbReference type="ARBA" id="ARBA00022786"/>
    </source>
</evidence>
<keyword evidence="10" id="KW-0547">Nucleotide-binding</keyword>
<keyword evidence="17" id="KW-0443">Lipid metabolism</keyword>
<dbReference type="GO" id="GO:0000252">
    <property type="term" value="F:3-beta-hydroxysteroid dehydrogenase [NAD(P)+]/C4-decarboxylase activity"/>
    <property type="evidence" value="ECO:0007669"/>
    <property type="project" value="UniProtKB-ARBA"/>
</dbReference>
<evidence type="ECO:0000256" key="23">
    <source>
        <dbReference type="ARBA" id="ARBA00042401"/>
    </source>
</evidence>
<evidence type="ECO:0000256" key="7">
    <source>
        <dbReference type="ARBA" id="ARBA00022516"/>
    </source>
</evidence>
<evidence type="ECO:0000256" key="8">
    <source>
        <dbReference type="ARBA" id="ARBA00022679"/>
    </source>
</evidence>
<dbReference type="GO" id="GO:0006915">
    <property type="term" value="P:apoptotic process"/>
    <property type="evidence" value="ECO:0007669"/>
    <property type="project" value="UniProtKB-KW"/>
</dbReference>
<comment type="subcellular location">
    <subcellularLocation>
        <location evidence="3">Cytoplasm</location>
    </subcellularLocation>
    <subcellularLocation>
        <location evidence="2">Endoplasmic reticulum membrane</location>
        <topology evidence="2">Peripheral membrane protein</topology>
    </subcellularLocation>
    <subcellularLocation>
        <location evidence="1">Nucleus</location>
    </subcellularLocation>
</comment>
<evidence type="ECO:0000256" key="30">
    <source>
        <dbReference type="ARBA" id="ARBA00082106"/>
    </source>
</evidence>
<evidence type="ECO:0000256" key="10">
    <source>
        <dbReference type="ARBA" id="ARBA00022741"/>
    </source>
</evidence>
<dbReference type="GO" id="GO:0006696">
    <property type="term" value="P:ergosterol biosynthetic process"/>
    <property type="evidence" value="ECO:0007669"/>
    <property type="project" value="UniProtKB-ARBA"/>
</dbReference>
<keyword evidence="13" id="KW-0067">ATP-binding</keyword>
<comment type="caution">
    <text evidence="32">The sequence shown here is derived from an EMBL/GenBank/DDBJ whole genome shotgun (WGS) entry which is preliminary data.</text>
</comment>
<evidence type="ECO:0000259" key="31">
    <source>
        <dbReference type="PROSITE" id="PS50127"/>
    </source>
</evidence>
<evidence type="ECO:0000256" key="4">
    <source>
        <dbReference type="ARBA" id="ARBA00009219"/>
    </source>
</evidence>
<evidence type="ECO:0000256" key="2">
    <source>
        <dbReference type="ARBA" id="ARBA00004406"/>
    </source>
</evidence>
<evidence type="ECO:0000256" key="20">
    <source>
        <dbReference type="ARBA" id="ARBA00039894"/>
    </source>
</evidence>
<dbReference type="EC" id="2.3.2.23" evidence="5"/>
<evidence type="ECO:0000256" key="22">
    <source>
        <dbReference type="ARBA" id="ARBA00042316"/>
    </source>
</evidence>
<dbReference type="SUPFAM" id="SSF51735">
    <property type="entry name" value="NAD(P)-binding Rossmann-fold domains"/>
    <property type="match status" value="1"/>
</dbReference>
<dbReference type="SMART" id="SM00212">
    <property type="entry name" value="UBCc"/>
    <property type="match status" value="1"/>
</dbReference>
<evidence type="ECO:0000256" key="26">
    <source>
        <dbReference type="ARBA" id="ARBA00067985"/>
    </source>
</evidence>
<dbReference type="InterPro" id="IPR000608">
    <property type="entry name" value="UBC"/>
</dbReference>
<reference evidence="33" key="1">
    <citation type="submission" date="2015-09" db="EMBL/GenBank/DDBJ databases">
        <authorList>
            <person name="Fill T.P."/>
            <person name="Baretta J.F."/>
            <person name="de Almeida L.G."/>
            <person name="Rocha M."/>
            <person name="de Souza D.H."/>
            <person name="Malavazi I."/>
            <person name="Cerdeira L.T."/>
            <person name="Hong H."/>
            <person name="Samborskyy M."/>
            <person name="de Vasconcelos A.T."/>
            <person name="Leadlay P."/>
            <person name="Rodrigues-Filho E."/>
        </authorList>
    </citation>
    <scope>NUCLEOTIDE SEQUENCE [LARGE SCALE GENOMIC DNA]</scope>
    <source>
        <strain evidence="33">LaBioMMi 136</strain>
    </source>
</reference>
<evidence type="ECO:0000256" key="21">
    <source>
        <dbReference type="ARBA" id="ARBA00041798"/>
    </source>
</evidence>
<keyword evidence="16" id="KW-0520">NAD</keyword>
<keyword evidence="7" id="KW-0444">Lipid biosynthesis</keyword>
<feature type="domain" description="UBC core" evidence="31">
    <location>
        <begin position="4"/>
        <end position="163"/>
    </location>
</feature>
<dbReference type="GO" id="GO:0061631">
    <property type="term" value="F:ubiquitin conjugating enzyme activity"/>
    <property type="evidence" value="ECO:0007669"/>
    <property type="project" value="UniProtKB-EC"/>
</dbReference>
<evidence type="ECO:0000256" key="18">
    <source>
        <dbReference type="ARBA" id="ARBA00023136"/>
    </source>
</evidence>
<evidence type="ECO:0000313" key="33">
    <source>
        <dbReference type="Proteomes" id="UP000190744"/>
    </source>
</evidence>
<evidence type="ECO:0000256" key="19">
    <source>
        <dbReference type="ARBA" id="ARBA00023242"/>
    </source>
</evidence>
<dbReference type="InterPro" id="IPR016135">
    <property type="entry name" value="UBQ-conjugating_enzyme/RWD"/>
</dbReference>
<keyword evidence="8" id="KW-0808">Transferase</keyword>
<comment type="subunit">
    <text evidence="24">Heterotetramer of ERG25, ERG26, ERG27 and ERG28. ERG28 acts as a scaffold to tether ERG27 and other 4,4-demethylation-related enzymes, forming a demethylation enzyme complex, in the endoplasmic reticulum.</text>
</comment>
<evidence type="ECO:0000256" key="1">
    <source>
        <dbReference type="ARBA" id="ARBA00004123"/>
    </source>
</evidence>
<dbReference type="CDD" id="cd23809">
    <property type="entry name" value="UBCc_UBE2Z"/>
    <property type="match status" value="1"/>
</dbReference>
<dbReference type="SUPFAM" id="SSF54495">
    <property type="entry name" value="UBC-like"/>
    <property type="match status" value="2"/>
</dbReference>
<evidence type="ECO:0000256" key="29">
    <source>
        <dbReference type="ARBA" id="ARBA00081452"/>
    </source>
</evidence>
<keyword evidence="6" id="KW-0963">Cytoplasm</keyword>
<dbReference type="CDD" id="cd00195">
    <property type="entry name" value="UBCc_UEV"/>
    <property type="match status" value="1"/>
</dbReference>
<evidence type="ECO:0000256" key="15">
    <source>
        <dbReference type="ARBA" id="ARBA00023002"/>
    </source>
</evidence>
<keyword evidence="14" id="KW-0752">Steroid biosynthesis</keyword>
<dbReference type="InterPro" id="IPR036291">
    <property type="entry name" value="NAD(P)-bd_dom_sf"/>
</dbReference>
<dbReference type="Gene3D" id="3.10.110.10">
    <property type="entry name" value="Ubiquitin Conjugating Enzyme"/>
    <property type="match status" value="2"/>
</dbReference>
<evidence type="ECO:0000256" key="12">
    <source>
        <dbReference type="ARBA" id="ARBA00022824"/>
    </source>
</evidence>
<evidence type="ECO:0000256" key="14">
    <source>
        <dbReference type="ARBA" id="ARBA00022955"/>
    </source>
</evidence>
<dbReference type="PANTHER" id="PTHR46116:SF26">
    <property type="entry name" value="UBIQUITIN-CONJUGATING ENZYME E2 Z"/>
    <property type="match status" value="1"/>
</dbReference>
<evidence type="ECO:0000256" key="9">
    <source>
        <dbReference type="ARBA" id="ARBA00022703"/>
    </source>
</evidence>
<evidence type="ECO:0000256" key="5">
    <source>
        <dbReference type="ARBA" id="ARBA00012486"/>
    </source>
</evidence>
<evidence type="ECO:0000256" key="24">
    <source>
        <dbReference type="ARBA" id="ARBA00046995"/>
    </source>
</evidence>
<evidence type="ECO:0000313" key="32">
    <source>
        <dbReference type="EMBL" id="OOQ91308.1"/>
    </source>
</evidence>
<dbReference type="Gene3D" id="3.40.50.720">
    <property type="entry name" value="NAD(P)-binding Rossmann-like Domain"/>
    <property type="match status" value="1"/>
</dbReference>
<dbReference type="GO" id="GO:0004869">
    <property type="term" value="F:cysteine-type endopeptidase inhibitor activity"/>
    <property type="evidence" value="ECO:0007669"/>
    <property type="project" value="TreeGrafter"/>
</dbReference>
<accession>A0A1S9S293</accession>
<evidence type="ECO:0000256" key="3">
    <source>
        <dbReference type="ARBA" id="ARBA00004496"/>
    </source>
</evidence>
<dbReference type="Pfam" id="PF01073">
    <property type="entry name" value="3Beta_HSD"/>
    <property type="match status" value="1"/>
</dbReference>
<organism evidence="32 33">
    <name type="scientific">Penicillium brasilianum</name>
    <dbReference type="NCBI Taxonomy" id="104259"/>
    <lineage>
        <taxon>Eukaryota</taxon>
        <taxon>Fungi</taxon>
        <taxon>Dikarya</taxon>
        <taxon>Ascomycota</taxon>
        <taxon>Pezizomycotina</taxon>
        <taxon>Eurotiomycetes</taxon>
        <taxon>Eurotiomycetidae</taxon>
        <taxon>Eurotiales</taxon>
        <taxon>Aspergillaceae</taxon>
        <taxon>Penicillium</taxon>
    </lineage>
</organism>
<evidence type="ECO:0000256" key="16">
    <source>
        <dbReference type="ARBA" id="ARBA00023027"/>
    </source>
</evidence>
<keyword evidence="18" id="KW-0472">Membrane</keyword>
<dbReference type="EMBL" id="LJBN01000009">
    <property type="protein sequence ID" value="OOQ91308.1"/>
    <property type="molecule type" value="Genomic_DNA"/>
</dbReference>
<protein>
    <recommendedName>
        <fullName evidence="26">Sterol-4-alpha-carboxylate 3-dehydrogenase ERG26, decarboxylating</fullName>
        <ecNumber evidence="5">2.3.2.23</ecNumber>
    </recommendedName>
    <alternativeName>
        <fullName evidence="29 30">C-3 Sterol dehydrogenase ERG26</fullName>
    </alternativeName>
    <alternativeName>
        <fullName evidence="27 28">C-4 decarboxylase ERG26</fullName>
    </alternativeName>
    <alternativeName>
        <fullName evidence="21">E2 ubiquitin-conjugating enzyme Z</fullName>
    </alternativeName>
    <alternativeName>
        <fullName evidence="25">Sterol-4-alpha-carboxylate 3-dehydrogenase erg26, decarboxylating</fullName>
    </alternativeName>
    <alternativeName>
        <fullName evidence="23">Ubiquitin carrier protein Z</fullName>
    </alternativeName>
    <alternativeName>
        <fullName evidence="20">Ubiquitin-conjugating enzyme E2 Z</fullName>
    </alternativeName>
    <alternativeName>
        <fullName evidence="22">Ubiquitin-protein ligase Z</fullName>
    </alternativeName>
</protein>
<keyword evidence="15" id="KW-0560">Oxidoreductase</keyword>
<keyword evidence="19" id="KW-0539">Nucleus</keyword>
<dbReference type="AlphaFoldDB" id="A0A1S9S293"/>
<gene>
    <name evidence="32" type="ORF">PEBR_00410</name>
</gene>